<evidence type="ECO:0000313" key="7">
    <source>
        <dbReference type="EMBL" id="KAF1846934.1"/>
    </source>
</evidence>
<reference evidence="7" key="1">
    <citation type="submission" date="2020-01" db="EMBL/GenBank/DDBJ databases">
        <authorList>
            <consortium name="DOE Joint Genome Institute"/>
            <person name="Haridas S."/>
            <person name="Albert R."/>
            <person name="Binder M."/>
            <person name="Bloem J."/>
            <person name="Labutti K."/>
            <person name="Salamov A."/>
            <person name="Andreopoulos B."/>
            <person name="Baker S.E."/>
            <person name="Barry K."/>
            <person name="Bills G."/>
            <person name="Bluhm B.H."/>
            <person name="Cannon C."/>
            <person name="Castanera R."/>
            <person name="Culley D.E."/>
            <person name="Daum C."/>
            <person name="Ezra D."/>
            <person name="Gonzalez J.B."/>
            <person name="Henrissat B."/>
            <person name="Kuo A."/>
            <person name="Liang C."/>
            <person name="Lipzen A."/>
            <person name="Lutzoni F."/>
            <person name="Magnuson J."/>
            <person name="Mondo S."/>
            <person name="Nolan M."/>
            <person name="Ohm R."/>
            <person name="Pangilinan J."/>
            <person name="Park H.-J."/>
            <person name="Ramirez L."/>
            <person name="Alfaro M."/>
            <person name="Sun H."/>
            <person name="Tritt A."/>
            <person name="Yoshinaga Y."/>
            <person name="Zwiers L.-H."/>
            <person name="Turgeon B.G."/>
            <person name="Goodwin S.B."/>
            <person name="Spatafora J.W."/>
            <person name="Crous P.W."/>
            <person name="Grigoriev I.V."/>
        </authorList>
    </citation>
    <scope>NUCLEOTIDE SEQUENCE</scope>
    <source>
        <strain evidence="7">CBS 394.84</strain>
    </source>
</reference>
<name>A0A9P4LA78_9PLEO</name>
<evidence type="ECO:0000256" key="5">
    <source>
        <dbReference type="PIRSR" id="PIRSR017617-1"/>
    </source>
</evidence>
<gene>
    <name evidence="7" type="ORF">K460DRAFT_363059</name>
</gene>
<keyword evidence="3" id="KW-0663">Pyridoxal phosphate</keyword>
<proteinExistence type="inferred from homology"/>
<dbReference type="GO" id="GO:0005829">
    <property type="term" value="C:cytosol"/>
    <property type="evidence" value="ECO:0007669"/>
    <property type="project" value="TreeGrafter"/>
</dbReference>
<protein>
    <submittedName>
        <fullName evidence="7">L-allo-threonine aldolase</fullName>
    </submittedName>
</protein>
<dbReference type="RefSeq" id="XP_040789497.1">
    <property type="nucleotide sequence ID" value="XM_040932751.1"/>
</dbReference>
<dbReference type="FunFam" id="3.40.640.10:FF:000030">
    <property type="entry name" value="Low-specificity L-threonine aldolase"/>
    <property type="match status" value="1"/>
</dbReference>
<comment type="similarity">
    <text evidence="2">Belongs to the threonine aldolase family.</text>
</comment>
<organism evidence="7 8">
    <name type="scientific">Cucurbitaria berberidis CBS 394.84</name>
    <dbReference type="NCBI Taxonomy" id="1168544"/>
    <lineage>
        <taxon>Eukaryota</taxon>
        <taxon>Fungi</taxon>
        <taxon>Dikarya</taxon>
        <taxon>Ascomycota</taxon>
        <taxon>Pezizomycotina</taxon>
        <taxon>Dothideomycetes</taxon>
        <taxon>Pleosporomycetidae</taxon>
        <taxon>Pleosporales</taxon>
        <taxon>Pleosporineae</taxon>
        <taxon>Cucurbitariaceae</taxon>
        <taxon>Cucurbitaria</taxon>
    </lineage>
</organism>
<comment type="cofactor">
    <cofactor evidence="1">
        <name>pyridoxal 5'-phosphate</name>
        <dbReference type="ChEBI" id="CHEBI:597326"/>
    </cofactor>
</comment>
<comment type="caution">
    <text evidence="7">The sequence shown here is derived from an EMBL/GenBank/DDBJ whole genome shotgun (WGS) entry which is preliminary data.</text>
</comment>
<dbReference type="GO" id="GO:0008732">
    <property type="term" value="F:L-allo-threonine aldolase activity"/>
    <property type="evidence" value="ECO:0007669"/>
    <property type="project" value="TreeGrafter"/>
</dbReference>
<dbReference type="GO" id="GO:0006567">
    <property type="term" value="P:L-threonine catabolic process"/>
    <property type="evidence" value="ECO:0007669"/>
    <property type="project" value="TreeGrafter"/>
</dbReference>
<evidence type="ECO:0000256" key="3">
    <source>
        <dbReference type="ARBA" id="ARBA00022898"/>
    </source>
</evidence>
<dbReference type="PANTHER" id="PTHR48097:SF9">
    <property type="entry name" value="L-THREONINE ALDOLASE"/>
    <property type="match status" value="1"/>
</dbReference>
<dbReference type="InterPro" id="IPR015421">
    <property type="entry name" value="PyrdxlP-dep_Trfase_major"/>
</dbReference>
<dbReference type="Pfam" id="PF01212">
    <property type="entry name" value="Beta_elim_lyase"/>
    <property type="match status" value="1"/>
</dbReference>
<dbReference type="Gene3D" id="3.40.640.10">
    <property type="entry name" value="Type I PLP-dependent aspartate aminotransferase-like (Major domain)"/>
    <property type="match status" value="1"/>
</dbReference>
<evidence type="ECO:0000256" key="4">
    <source>
        <dbReference type="ARBA" id="ARBA00023239"/>
    </source>
</evidence>
<dbReference type="Proteomes" id="UP000800039">
    <property type="component" value="Unassembled WGS sequence"/>
</dbReference>
<evidence type="ECO:0000313" key="8">
    <source>
        <dbReference type="Proteomes" id="UP000800039"/>
    </source>
</evidence>
<dbReference type="PANTHER" id="PTHR48097">
    <property type="entry name" value="L-THREONINE ALDOLASE-RELATED"/>
    <property type="match status" value="1"/>
</dbReference>
<dbReference type="Gene3D" id="3.90.1150.10">
    <property type="entry name" value="Aspartate Aminotransferase, domain 1"/>
    <property type="match status" value="1"/>
</dbReference>
<evidence type="ECO:0000256" key="2">
    <source>
        <dbReference type="ARBA" id="ARBA00006966"/>
    </source>
</evidence>
<feature type="modified residue" description="N6-(pyridoxal phosphate)lysine" evidence="5">
    <location>
        <position position="273"/>
    </location>
</feature>
<dbReference type="AlphaFoldDB" id="A0A9P4LA78"/>
<dbReference type="InterPro" id="IPR015422">
    <property type="entry name" value="PyrdxlP-dep_Trfase_small"/>
</dbReference>
<dbReference type="InterPro" id="IPR023603">
    <property type="entry name" value="Low_specificity_L-TA-like"/>
</dbReference>
<dbReference type="InterPro" id="IPR001597">
    <property type="entry name" value="ArAA_b-elim_lyase/Thr_aldolase"/>
</dbReference>
<sequence>MAPGVTYASLPANGSFDTTADTEKPQFVATATPVDAIESIKLGLQIQRHEQNGTTAKSLDVTNSAWTHSRESSNNFISDFYTKPTLPMLEAIVRTTLGDGDNDEDAATNALQEYVADLMGHESALLVPTGTMGNQVSLRTALGNPPHSILVDYRGHIIHFEGGGPSAICGTLIRTVVPANGHHLTLSDVQKFSTVRNTMYDCPTRVIALENPMEGRILPLADIQAISTWARAQNPPIHMHLDGARLWEAVAAGACTLREIGACFDSIQMCFTKGLGAPLGSIVVGSSVFIQRAKWSRKMLGGGTRSSGVIAGPARLAIDDVLFGGKMKRAQEKARRASELWVELGGKLLERTETNMVWVDLEGSGIDAKWFYPMAKNDFGLNIGGVIPQRIVFHYQISDEAFARLCDFFRKALGTEAQDTNSY</sequence>
<dbReference type="GO" id="GO:0006545">
    <property type="term" value="P:glycine biosynthetic process"/>
    <property type="evidence" value="ECO:0007669"/>
    <property type="project" value="TreeGrafter"/>
</dbReference>
<keyword evidence="4" id="KW-0456">Lyase</keyword>
<dbReference type="PIRSF" id="PIRSF017617">
    <property type="entry name" value="Thr_aldolase"/>
    <property type="match status" value="1"/>
</dbReference>
<dbReference type="OrthoDB" id="10261951at2759"/>
<dbReference type="EMBL" id="ML976615">
    <property type="protein sequence ID" value="KAF1846934.1"/>
    <property type="molecule type" value="Genomic_DNA"/>
</dbReference>
<dbReference type="GeneID" id="63850002"/>
<evidence type="ECO:0000256" key="1">
    <source>
        <dbReference type="ARBA" id="ARBA00001933"/>
    </source>
</evidence>
<evidence type="ECO:0000259" key="6">
    <source>
        <dbReference type="Pfam" id="PF01212"/>
    </source>
</evidence>
<feature type="domain" description="Aromatic amino acid beta-eliminating lyase/threonine aldolase" evidence="6">
    <location>
        <begin position="76"/>
        <end position="361"/>
    </location>
</feature>
<keyword evidence="8" id="KW-1185">Reference proteome</keyword>
<dbReference type="SUPFAM" id="SSF53383">
    <property type="entry name" value="PLP-dependent transferases"/>
    <property type="match status" value="1"/>
</dbReference>
<dbReference type="InterPro" id="IPR015424">
    <property type="entry name" value="PyrdxlP-dep_Trfase"/>
</dbReference>
<accession>A0A9P4LA78</accession>